<organism evidence="1 2">
    <name type="scientific">Vallitalea guaymasensis</name>
    <dbReference type="NCBI Taxonomy" id="1185412"/>
    <lineage>
        <taxon>Bacteria</taxon>
        <taxon>Bacillati</taxon>
        <taxon>Bacillota</taxon>
        <taxon>Clostridia</taxon>
        <taxon>Lachnospirales</taxon>
        <taxon>Vallitaleaceae</taxon>
        <taxon>Vallitalea</taxon>
    </lineage>
</organism>
<sequence>MNFSLKPDFEESYKRYEAFFEGTIDDRPLVSIILPKDNCIEFPKKKYDSYKEQWLDIDYRAEQIAHQLNNQIYLGDAMPVAFPDMGPEFFSALCGCDYSFSETTAWSEPCIKDWAEDYDTAILDTSHPLLEIALKFTDNLIDLGKDTFITGLPDFHPGGDHLSALRDPANLAMDVIENKNYIKKKLSDSQGEFYKVYDMFYNKIHGASNPASTWLPLISKEKYYALSNDFSCMISTSDFEELFLDGLIDETLFYDKSIYHLDGPGALRHLDTILSMKNLNAVQWVPGAGHDNFKDWIDVYKKIQKAGKGIDLHCIDISEIDMLIDNLSPEGIFLRNITGVDSLETARKLLNKLYTKWK</sequence>
<name>A0A8J8MEA5_9FIRM</name>
<reference evidence="1 2" key="1">
    <citation type="submission" date="2020-07" db="EMBL/GenBank/DDBJ databases">
        <title>Vallitalea guaymasensis genome.</title>
        <authorList>
            <person name="Postec A."/>
        </authorList>
    </citation>
    <scope>NUCLEOTIDE SEQUENCE [LARGE SCALE GENOMIC DNA]</scope>
    <source>
        <strain evidence="1 2">Ra1766G1</strain>
    </source>
</reference>
<dbReference type="KEGG" id="vgu:HYG85_21455"/>
<dbReference type="RefSeq" id="WP_212691400.1">
    <property type="nucleotide sequence ID" value="NZ_CP058561.1"/>
</dbReference>
<proteinExistence type="predicted"/>
<dbReference type="Proteomes" id="UP000677305">
    <property type="component" value="Chromosome"/>
</dbReference>
<dbReference type="EMBL" id="CP058561">
    <property type="protein sequence ID" value="QUH31351.1"/>
    <property type="molecule type" value="Genomic_DNA"/>
</dbReference>
<gene>
    <name evidence="1" type="ORF">HYG85_21455</name>
</gene>
<protein>
    <recommendedName>
        <fullName evidence="3">Trimethylamine corrinoid protein 2</fullName>
    </recommendedName>
</protein>
<keyword evidence="2" id="KW-1185">Reference proteome</keyword>
<evidence type="ECO:0000313" key="2">
    <source>
        <dbReference type="Proteomes" id="UP000677305"/>
    </source>
</evidence>
<evidence type="ECO:0000313" key="1">
    <source>
        <dbReference type="EMBL" id="QUH31351.1"/>
    </source>
</evidence>
<dbReference type="AlphaFoldDB" id="A0A8J8MEA5"/>
<accession>A0A8J8MEA5</accession>
<evidence type="ECO:0008006" key="3">
    <source>
        <dbReference type="Google" id="ProtNLM"/>
    </source>
</evidence>